<feature type="compositionally biased region" description="Basic and acidic residues" evidence="1">
    <location>
        <begin position="289"/>
        <end position="302"/>
    </location>
</feature>
<dbReference type="InterPro" id="IPR037802">
    <property type="entry name" value="SGF29"/>
</dbReference>
<dbReference type="PROSITE" id="PS51518">
    <property type="entry name" value="SGF29_C"/>
    <property type="match status" value="1"/>
</dbReference>
<dbReference type="InterPro" id="IPR010750">
    <property type="entry name" value="SGF29_tudor-like_dom"/>
</dbReference>
<feature type="compositionally biased region" description="Polar residues" evidence="1">
    <location>
        <begin position="75"/>
        <end position="123"/>
    </location>
</feature>
<dbReference type="Pfam" id="PF07039">
    <property type="entry name" value="SGF29_Tudor"/>
    <property type="match status" value="1"/>
</dbReference>
<dbReference type="InterPro" id="IPR047288">
    <property type="entry name" value="Tudor_SGF29_rpt1"/>
</dbReference>
<reference evidence="3 4" key="1">
    <citation type="journal article" date="2021" name="Nat. Commun.">
        <title>Genetic determinants of endophytism in the Arabidopsis root mycobiome.</title>
        <authorList>
            <person name="Mesny F."/>
            <person name="Miyauchi S."/>
            <person name="Thiergart T."/>
            <person name="Pickel B."/>
            <person name="Atanasova L."/>
            <person name="Karlsson M."/>
            <person name="Huettel B."/>
            <person name="Barry K.W."/>
            <person name="Haridas S."/>
            <person name="Chen C."/>
            <person name="Bauer D."/>
            <person name="Andreopoulos W."/>
            <person name="Pangilinan J."/>
            <person name="LaButti K."/>
            <person name="Riley R."/>
            <person name="Lipzen A."/>
            <person name="Clum A."/>
            <person name="Drula E."/>
            <person name="Henrissat B."/>
            <person name="Kohler A."/>
            <person name="Grigoriev I.V."/>
            <person name="Martin F.M."/>
            <person name="Hacquard S."/>
        </authorList>
    </citation>
    <scope>NUCLEOTIDE SEQUENCE [LARGE SCALE GENOMIC DNA]</scope>
    <source>
        <strain evidence="3 4">MPI-CAGE-CH-0241</strain>
    </source>
</reference>
<name>A0A9P9AVN1_9HYPO</name>
<dbReference type="AlphaFoldDB" id="A0A9P9AVN1"/>
<comment type="caution">
    <text evidence="3">The sequence shown here is derived from an EMBL/GenBank/DDBJ whole genome shotgun (WGS) entry which is preliminary data.</text>
</comment>
<dbReference type="PANTHER" id="PTHR21539">
    <property type="entry name" value="SAGA-ASSOCIATED FACTOR 29"/>
    <property type="match status" value="1"/>
</dbReference>
<dbReference type="PANTHER" id="PTHR21539:SF0">
    <property type="entry name" value="SAGA-ASSOCIATED FACTOR 29"/>
    <property type="match status" value="1"/>
</dbReference>
<feature type="region of interest" description="Disordered" evidence="1">
    <location>
        <begin position="271"/>
        <end position="328"/>
    </location>
</feature>
<dbReference type="Gene3D" id="2.30.30.140">
    <property type="match status" value="2"/>
</dbReference>
<gene>
    <name evidence="3" type="ORF">B0T10DRAFT_182475</name>
</gene>
<proteinExistence type="predicted"/>
<keyword evidence="4" id="KW-1185">Reference proteome</keyword>
<sequence>MANEKKLERILKNLQEDLGSYHQTASTRRAPASQELQGSPGTPLSNRRKRGDTSSRDSTPVGHSRKRSKAGSSGHIRQSSATSTPKRTPSNTEPPSQDTPNQSSAQPTPQRSDPTSQPIPGQDSTKDTPPSDEMSQRNRSGRGSNRNNGNPHGEEVQIWENCKSQVGDIVAGINAENDSLKSLVNLDKEVGAMESEKIPGESLQTMEQLCRTGVKYSDANTASLRSLIENLKVLRAVVVAKEQAEAQAAGPGKRQARDSAAAASASALYDFDGAGDSPVPSPIGGSSRKYGDRSSNRDRDSMPPKADSVEPQGSSGSGAGSSGANNKSKVLFSKGDAVAFKPRPAVGDQTQDWILGEVAQVLGEGKSRRYKVLDIEPDDPSQQKEYRSSASSMIPITPESLASTLKPWESGKVVLALYPNTTTFYKAEVHSMEDAKVNLKFEGENDSTTLQQVERRFVIEYRA</sequence>
<evidence type="ECO:0000256" key="1">
    <source>
        <dbReference type="SAM" id="MobiDB-lite"/>
    </source>
</evidence>
<feature type="compositionally biased region" description="Low complexity" evidence="1">
    <location>
        <begin position="137"/>
        <end position="150"/>
    </location>
</feature>
<dbReference type="Proteomes" id="UP000777438">
    <property type="component" value="Unassembled WGS sequence"/>
</dbReference>
<dbReference type="GO" id="GO:0000124">
    <property type="term" value="C:SAGA complex"/>
    <property type="evidence" value="ECO:0007669"/>
    <property type="project" value="InterPro"/>
</dbReference>
<feature type="compositionally biased region" description="Polar residues" evidence="1">
    <location>
        <begin position="34"/>
        <end position="45"/>
    </location>
</feature>
<evidence type="ECO:0000313" key="4">
    <source>
        <dbReference type="Proteomes" id="UP000777438"/>
    </source>
</evidence>
<accession>A0A9P9AVN1</accession>
<dbReference type="CDD" id="cd20393">
    <property type="entry name" value="Tudor_SGF29_rpt1"/>
    <property type="match status" value="1"/>
</dbReference>
<feature type="region of interest" description="Disordered" evidence="1">
    <location>
        <begin position="18"/>
        <end position="154"/>
    </location>
</feature>
<evidence type="ECO:0000259" key="2">
    <source>
        <dbReference type="PROSITE" id="PS51518"/>
    </source>
</evidence>
<evidence type="ECO:0000313" key="3">
    <source>
        <dbReference type="EMBL" id="KAH6897323.1"/>
    </source>
</evidence>
<organism evidence="3 4">
    <name type="scientific">Thelonectria olida</name>
    <dbReference type="NCBI Taxonomy" id="1576542"/>
    <lineage>
        <taxon>Eukaryota</taxon>
        <taxon>Fungi</taxon>
        <taxon>Dikarya</taxon>
        <taxon>Ascomycota</taxon>
        <taxon>Pezizomycotina</taxon>
        <taxon>Sordariomycetes</taxon>
        <taxon>Hypocreomycetidae</taxon>
        <taxon>Hypocreales</taxon>
        <taxon>Nectriaceae</taxon>
        <taxon>Thelonectria</taxon>
    </lineage>
</organism>
<dbReference type="OrthoDB" id="10265994at2759"/>
<feature type="domain" description="SGF29 C-terminal" evidence="2">
    <location>
        <begin position="328"/>
        <end position="463"/>
    </location>
</feature>
<protein>
    <submittedName>
        <fullName evidence="3">SGF29 tudor-like domain-containing protein</fullName>
    </submittedName>
</protein>
<dbReference type="EMBL" id="JAGPYM010000003">
    <property type="protein sequence ID" value="KAH6897323.1"/>
    <property type="molecule type" value="Genomic_DNA"/>
</dbReference>